<dbReference type="STRING" id="1071380.I2H507"/>
<dbReference type="Pfam" id="PF00389">
    <property type="entry name" value="2-Hacid_dh"/>
    <property type="match status" value="1"/>
</dbReference>
<evidence type="ECO:0000313" key="5">
    <source>
        <dbReference type="EMBL" id="CCH61459.1"/>
    </source>
</evidence>
<dbReference type="GO" id="GO:0016618">
    <property type="term" value="F:hydroxypyruvate reductase [NAD(P)H] activity"/>
    <property type="evidence" value="ECO:0007669"/>
    <property type="project" value="TreeGrafter"/>
</dbReference>
<dbReference type="EMBL" id="HE806320">
    <property type="protein sequence ID" value="CCH61459.1"/>
    <property type="molecule type" value="Genomic_DNA"/>
</dbReference>
<keyword evidence="6" id="KW-1185">Reference proteome</keyword>
<reference evidence="5 6" key="1">
    <citation type="journal article" date="2011" name="Proc. Natl. Acad. Sci. U.S.A.">
        <title>Evolutionary erosion of yeast sex chromosomes by mating-type switching accidents.</title>
        <authorList>
            <person name="Gordon J.L."/>
            <person name="Armisen D."/>
            <person name="Proux-Wera E."/>
            <person name="Oheigeartaigh S.S."/>
            <person name="Byrne K.P."/>
            <person name="Wolfe K.H."/>
        </authorList>
    </citation>
    <scope>NUCLEOTIDE SEQUENCE [LARGE SCALE GENOMIC DNA]</scope>
    <source>
        <strain evidence="6">ATCC 34711 / CBS 6284 / DSM 70876 / NBRC 10599 / NRRL Y-10934 / UCD 77-7</strain>
    </source>
</reference>
<dbReference type="FunCoup" id="I2H507">
    <property type="interactions" value="49"/>
</dbReference>
<sequence>MPGVVFKPEVLILYQNEWDIADNTPEWEKASKKVNFIHYRITTVQDLQEYLQECGANVLWVTDEFVSKFGGPMEFYEYLPYTLKLIVVPWVGCEFLNIPKLKEKHIRVCNIGPTAADDVADVALYLAISTARLTSFWEMNLRFIEKGNIPECKKYVGSSKVKKPITNPLECDQNQIEKNRFYLENLPKKTDEAPSEDELPINIAQNYSIGNKKMISLRNKTALIIGFGSIGKLIAERLYRLYHMKIKYYKRKFPTNFLFDYRPQFCSSLDDNRTWSDVDLIVLALPNNPSTTNIINEKRLNLCKDGVRIVNVGRGECIDEDALIDALDEGKVGSCGLDVFKNESEQINPKLLNRWDVTILPHVGSTVEDLIYRQTKITLKNIEDVLQRGGKGLYPVET</sequence>
<dbReference type="HOGENOM" id="CLU_019796_1_2_1"/>
<dbReference type="GeneID" id="14496532"/>
<name>I2H507_HENB6</name>
<feature type="domain" description="D-isomer specific 2-hydroxyacid dehydrogenase catalytic" evidence="3">
    <location>
        <begin position="46"/>
        <end position="388"/>
    </location>
</feature>
<evidence type="ECO:0000313" key="6">
    <source>
        <dbReference type="Proteomes" id="UP000002866"/>
    </source>
</evidence>
<evidence type="ECO:0000256" key="2">
    <source>
        <dbReference type="RuleBase" id="RU003719"/>
    </source>
</evidence>
<dbReference type="GO" id="GO:0051287">
    <property type="term" value="F:NAD binding"/>
    <property type="evidence" value="ECO:0007669"/>
    <property type="project" value="InterPro"/>
</dbReference>
<dbReference type="RefSeq" id="XP_004180978.1">
    <property type="nucleotide sequence ID" value="XM_004180930.1"/>
</dbReference>
<dbReference type="SUPFAM" id="SSF52283">
    <property type="entry name" value="Formate/glycerate dehydrogenase catalytic domain-like"/>
    <property type="match status" value="1"/>
</dbReference>
<dbReference type="GO" id="GO:0030267">
    <property type="term" value="F:glyoxylate reductase (NADPH) activity"/>
    <property type="evidence" value="ECO:0007669"/>
    <property type="project" value="TreeGrafter"/>
</dbReference>
<protein>
    <submittedName>
        <fullName evidence="5">Uncharacterized protein</fullName>
    </submittedName>
</protein>
<dbReference type="InterPro" id="IPR006139">
    <property type="entry name" value="D-isomer_2_OHA_DH_cat_dom"/>
</dbReference>
<gene>
    <name evidence="5" type="primary">TBLA0E04040</name>
    <name evidence="5" type="ORF">TBLA_0E04040</name>
</gene>
<dbReference type="OrthoDB" id="298012at2759"/>
<dbReference type="GO" id="GO:0005829">
    <property type="term" value="C:cytosol"/>
    <property type="evidence" value="ECO:0007669"/>
    <property type="project" value="TreeGrafter"/>
</dbReference>
<dbReference type="Pfam" id="PF02826">
    <property type="entry name" value="2-Hacid_dh_C"/>
    <property type="match status" value="1"/>
</dbReference>
<proteinExistence type="inferred from homology"/>
<feature type="domain" description="D-isomer specific 2-hydroxyacid dehydrogenase NAD-binding" evidence="4">
    <location>
        <begin position="213"/>
        <end position="364"/>
    </location>
</feature>
<dbReference type="InterPro" id="IPR050223">
    <property type="entry name" value="D-isomer_2-hydroxyacid_DH"/>
</dbReference>
<comment type="similarity">
    <text evidence="2">Belongs to the D-isomer specific 2-hydroxyacid dehydrogenase family.</text>
</comment>
<dbReference type="SUPFAM" id="SSF51735">
    <property type="entry name" value="NAD(P)-binding Rossmann-fold domains"/>
    <property type="match status" value="1"/>
</dbReference>
<dbReference type="PANTHER" id="PTHR10996:SF279">
    <property type="entry name" value="2-HYDROXYACID DEHYDROGENASE YPL113C-RELATED"/>
    <property type="match status" value="1"/>
</dbReference>
<organism evidence="5 6">
    <name type="scientific">Henningerozyma blattae (strain ATCC 34711 / CBS 6284 / DSM 70876 / NBRC 10599 / NRRL Y-10934 / UCD 77-7)</name>
    <name type="common">Yeast</name>
    <name type="synonym">Tetrapisispora blattae</name>
    <dbReference type="NCBI Taxonomy" id="1071380"/>
    <lineage>
        <taxon>Eukaryota</taxon>
        <taxon>Fungi</taxon>
        <taxon>Dikarya</taxon>
        <taxon>Ascomycota</taxon>
        <taxon>Saccharomycotina</taxon>
        <taxon>Saccharomycetes</taxon>
        <taxon>Saccharomycetales</taxon>
        <taxon>Saccharomycetaceae</taxon>
        <taxon>Henningerozyma</taxon>
    </lineage>
</organism>
<dbReference type="Gene3D" id="3.40.50.720">
    <property type="entry name" value="NAD(P)-binding Rossmann-like Domain"/>
    <property type="match status" value="3"/>
</dbReference>
<dbReference type="OMA" id="RGSCIDE"/>
<keyword evidence="1 2" id="KW-0560">Oxidoreductase</keyword>
<dbReference type="InterPro" id="IPR036291">
    <property type="entry name" value="NAD(P)-bd_dom_sf"/>
</dbReference>
<dbReference type="InterPro" id="IPR006140">
    <property type="entry name" value="D-isomer_DH_NAD-bd"/>
</dbReference>
<dbReference type="eggNOG" id="KOG0069">
    <property type="taxonomic scope" value="Eukaryota"/>
</dbReference>
<accession>I2H507</accession>
<dbReference type="PANTHER" id="PTHR10996">
    <property type="entry name" value="2-HYDROXYACID DEHYDROGENASE-RELATED"/>
    <property type="match status" value="1"/>
</dbReference>
<dbReference type="Proteomes" id="UP000002866">
    <property type="component" value="Chromosome 5"/>
</dbReference>
<dbReference type="InParanoid" id="I2H507"/>
<evidence type="ECO:0000259" key="4">
    <source>
        <dbReference type="Pfam" id="PF02826"/>
    </source>
</evidence>
<evidence type="ECO:0000256" key="1">
    <source>
        <dbReference type="ARBA" id="ARBA00023002"/>
    </source>
</evidence>
<evidence type="ECO:0000259" key="3">
    <source>
        <dbReference type="Pfam" id="PF00389"/>
    </source>
</evidence>
<dbReference type="AlphaFoldDB" id="I2H507"/>
<dbReference type="KEGG" id="tbl:TBLA_0E04040"/>